<protein>
    <submittedName>
        <fullName evidence="2">Uncharacterized protein</fullName>
    </submittedName>
</protein>
<evidence type="ECO:0000313" key="3">
    <source>
        <dbReference type="Proteomes" id="UP001431783"/>
    </source>
</evidence>
<sequence>MSIRNISTEKEEKFSKTPVLGFLHRGRPVRDVQLSPSDGRFNGLSSSLCKWWARAATPASSTRDAPEASSKEVLTPIDQNGPLPDVNRTIRSNGSVVILQGAPGI</sequence>
<comment type="caution">
    <text evidence="2">The sequence shown here is derived from an EMBL/GenBank/DDBJ whole genome shotgun (WGS) entry which is preliminary data.</text>
</comment>
<gene>
    <name evidence="2" type="ORF">WA026_020400</name>
</gene>
<reference evidence="2 3" key="1">
    <citation type="submission" date="2023-03" db="EMBL/GenBank/DDBJ databases">
        <title>Genome insight into feeding habits of ladybird beetles.</title>
        <authorList>
            <person name="Li H.-S."/>
            <person name="Huang Y.-H."/>
            <person name="Pang H."/>
        </authorList>
    </citation>
    <scope>NUCLEOTIDE SEQUENCE [LARGE SCALE GENOMIC DNA]</scope>
    <source>
        <strain evidence="2">SYSU_2023b</strain>
        <tissue evidence="2">Whole body</tissue>
    </source>
</reference>
<dbReference type="EMBL" id="JARQZJ010000074">
    <property type="protein sequence ID" value="KAK9882291.1"/>
    <property type="molecule type" value="Genomic_DNA"/>
</dbReference>
<keyword evidence="3" id="KW-1185">Reference proteome</keyword>
<feature type="region of interest" description="Disordered" evidence="1">
    <location>
        <begin position="58"/>
        <end position="88"/>
    </location>
</feature>
<evidence type="ECO:0000256" key="1">
    <source>
        <dbReference type="SAM" id="MobiDB-lite"/>
    </source>
</evidence>
<organism evidence="2 3">
    <name type="scientific">Henosepilachna vigintioctopunctata</name>
    <dbReference type="NCBI Taxonomy" id="420089"/>
    <lineage>
        <taxon>Eukaryota</taxon>
        <taxon>Metazoa</taxon>
        <taxon>Ecdysozoa</taxon>
        <taxon>Arthropoda</taxon>
        <taxon>Hexapoda</taxon>
        <taxon>Insecta</taxon>
        <taxon>Pterygota</taxon>
        <taxon>Neoptera</taxon>
        <taxon>Endopterygota</taxon>
        <taxon>Coleoptera</taxon>
        <taxon>Polyphaga</taxon>
        <taxon>Cucujiformia</taxon>
        <taxon>Coccinelloidea</taxon>
        <taxon>Coccinellidae</taxon>
        <taxon>Epilachninae</taxon>
        <taxon>Epilachnini</taxon>
        <taxon>Henosepilachna</taxon>
    </lineage>
</organism>
<accession>A0AAW1UNH4</accession>
<evidence type="ECO:0000313" key="2">
    <source>
        <dbReference type="EMBL" id="KAK9882291.1"/>
    </source>
</evidence>
<dbReference type="Proteomes" id="UP001431783">
    <property type="component" value="Unassembled WGS sequence"/>
</dbReference>
<name>A0AAW1UNH4_9CUCU</name>
<dbReference type="AlphaFoldDB" id="A0AAW1UNH4"/>
<proteinExistence type="predicted"/>